<dbReference type="Pfam" id="PF00134">
    <property type="entry name" value="Cyclin_N"/>
    <property type="match status" value="1"/>
</dbReference>
<gene>
    <name evidence="7" type="ORF">IZO911_LOCUS973</name>
    <name evidence="10" type="ORF">KXQ929_LOCUS3284</name>
    <name evidence="9" type="ORF">OKA104_LOCUS1254</name>
    <name evidence="8" type="ORF">VCS650_LOCUS904</name>
</gene>
<comment type="caution">
    <text evidence="10">The sequence shown here is derived from an EMBL/GenBank/DDBJ whole genome shotgun (WGS) entry which is preliminary data.</text>
</comment>
<name>A0A818KPG0_9BILA</name>
<evidence type="ECO:0000313" key="10">
    <source>
        <dbReference type="EMBL" id="CAF3563982.1"/>
    </source>
</evidence>
<keyword evidence="2" id="KW-0498">Mitosis</keyword>
<evidence type="ECO:0000313" key="8">
    <source>
        <dbReference type="EMBL" id="CAF0745194.1"/>
    </source>
</evidence>
<keyword evidence="4" id="KW-0131">Cell cycle</keyword>
<comment type="similarity">
    <text evidence="5">Belongs to the cyclin family.</text>
</comment>
<dbReference type="InterPro" id="IPR039361">
    <property type="entry name" value="Cyclin"/>
</dbReference>
<dbReference type="FunFam" id="1.10.472.10:FF:000001">
    <property type="entry name" value="G2/mitotic-specific cyclin"/>
    <property type="match status" value="1"/>
</dbReference>
<dbReference type="EMBL" id="CAJNON010000004">
    <property type="protein sequence ID" value="CAF0745194.1"/>
    <property type="molecule type" value="Genomic_DNA"/>
</dbReference>
<evidence type="ECO:0000256" key="5">
    <source>
        <dbReference type="RuleBase" id="RU000383"/>
    </source>
</evidence>
<dbReference type="Proteomes" id="UP000663881">
    <property type="component" value="Unassembled WGS sequence"/>
</dbReference>
<evidence type="ECO:0000259" key="6">
    <source>
        <dbReference type="SMART" id="SM00385"/>
    </source>
</evidence>
<evidence type="ECO:0000313" key="7">
    <source>
        <dbReference type="EMBL" id="CAF0715669.1"/>
    </source>
</evidence>
<dbReference type="Proteomes" id="UP000663891">
    <property type="component" value="Unassembled WGS sequence"/>
</dbReference>
<evidence type="ECO:0000256" key="2">
    <source>
        <dbReference type="ARBA" id="ARBA00022776"/>
    </source>
</evidence>
<dbReference type="InterPro" id="IPR006671">
    <property type="entry name" value="Cyclin_N"/>
</dbReference>
<feature type="domain" description="Cyclin-like" evidence="6">
    <location>
        <begin position="120"/>
        <end position="205"/>
    </location>
</feature>
<reference evidence="10" key="1">
    <citation type="submission" date="2021-02" db="EMBL/GenBank/DDBJ databases">
        <authorList>
            <person name="Nowell W R."/>
        </authorList>
    </citation>
    <scope>NUCLEOTIDE SEQUENCE</scope>
</reference>
<dbReference type="InterPro" id="IPR013763">
    <property type="entry name" value="Cyclin-like_dom"/>
</dbReference>
<organism evidence="10 11">
    <name type="scientific">Adineta steineri</name>
    <dbReference type="NCBI Taxonomy" id="433720"/>
    <lineage>
        <taxon>Eukaryota</taxon>
        <taxon>Metazoa</taxon>
        <taxon>Spiralia</taxon>
        <taxon>Gnathifera</taxon>
        <taxon>Rotifera</taxon>
        <taxon>Eurotatoria</taxon>
        <taxon>Bdelloidea</taxon>
        <taxon>Adinetida</taxon>
        <taxon>Adinetidae</taxon>
        <taxon>Adineta</taxon>
    </lineage>
</organism>
<sequence>MLHKTSATSTTIVRNFKRSISPDYTLSIERKSKTTKFEFTKNVGNKENVIKRVQSEMIFTKHSSFVFKQKENQINIPWYQSHRLWSNMMNKTHDKTYKCRVNFLDSHPSITTKMRSVLFDWLIEVSEVYHLHRETYHLSIAYIDQYLCKNTNLSKNKFQLLGITSLFVAAKLEEIYPPRLSDFSYVTDNTCSEDDILDMELDLMNILNWHINPITSISWLLIYLQSEIELKNILNNNDLLIKKQHLLNNEILQSSLLTNVHRSKDFLQIFSLAVRLLDLCSLDIEYNQFSKHVLAASAILLCKTNWAIEEITGLTNNDICICKEWMKPFSEVLNNSLSNSTIRLSSDVPIDEVYSIQIHNISIDLLENVYKKRPKFIPTMIHNRPFRDLLNHLSWLPTLLEKQQDEKQINKVVAII</sequence>
<dbReference type="PANTHER" id="PTHR10177">
    <property type="entry name" value="CYCLINS"/>
    <property type="match status" value="1"/>
</dbReference>
<evidence type="ECO:0000256" key="4">
    <source>
        <dbReference type="ARBA" id="ARBA00023306"/>
    </source>
</evidence>
<proteinExistence type="inferred from homology"/>
<feature type="domain" description="Cyclin-like" evidence="6">
    <location>
        <begin position="255"/>
        <end position="338"/>
    </location>
</feature>
<dbReference type="EMBL" id="CAJOBB010000105">
    <property type="protein sequence ID" value="CAF3563982.1"/>
    <property type="molecule type" value="Genomic_DNA"/>
</dbReference>
<dbReference type="GO" id="GO:0051301">
    <property type="term" value="P:cell division"/>
    <property type="evidence" value="ECO:0007669"/>
    <property type="project" value="UniProtKB-KW"/>
</dbReference>
<dbReference type="AlphaFoldDB" id="A0A818KPG0"/>
<dbReference type="SMART" id="SM00385">
    <property type="entry name" value="CYCLIN"/>
    <property type="match status" value="2"/>
</dbReference>
<dbReference type="Proteomes" id="UP000663868">
    <property type="component" value="Unassembled WGS sequence"/>
</dbReference>
<evidence type="ECO:0000256" key="1">
    <source>
        <dbReference type="ARBA" id="ARBA00022618"/>
    </source>
</evidence>
<evidence type="ECO:0000256" key="3">
    <source>
        <dbReference type="ARBA" id="ARBA00023127"/>
    </source>
</evidence>
<dbReference type="Gene3D" id="1.10.472.10">
    <property type="entry name" value="Cyclin-like"/>
    <property type="match status" value="2"/>
</dbReference>
<dbReference type="OrthoDB" id="5590282at2759"/>
<dbReference type="SUPFAM" id="SSF47954">
    <property type="entry name" value="Cyclin-like"/>
    <property type="match status" value="2"/>
</dbReference>
<dbReference type="Proteomes" id="UP000663860">
    <property type="component" value="Unassembled WGS sequence"/>
</dbReference>
<dbReference type="InterPro" id="IPR036915">
    <property type="entry name" value="Cyclin-like_sf"/>
</dbReference>
<evidence type="ECO:0000313" key="11">
    <source>
        <dbReference type="Proteomes" id="UP000663868"/>
    </source>
</evidence>
<keyword evidence="3 5" id="KW-0195">Cyclin</keyword>
<evidence type="ECO:0000313" key="9">
    <source>
        <dbReference type="EMBL" id="CAF3496680.1"/>
    </source>
</evidence>
<accession>A0A818KPG0</accession>
<keyword evidence="1" id="KW-0132">Cell division</keyword>
<protein>
    <recommendedName>
        <fullName evidence="6">Cyclin-like domain-containing protein</fullName>
    </recommendedName>
</protein>
<dbReference type="EMBL" id="CAJOAY010000029">
    <property type="protein sequence ID" value="CAF3496680.1"/>
    <property type="molecule type" value="Genomic_DNA"/>
</dbReference>
<dbReference type="EMBL" id="CAJNOE010000004">
    <property type="protein sequence ID" value="CAF0715669.1"/>
    <property type="molecule type" value="Genomic_DNA"/>
</dbReference>